<keyword evidence="3" id="KW-0378">Hydrolase</keyword>
<dbReference type="Proteomes" id="UP000051562">
    <property type="component" value="Unassembled WGS sequence"/>
</dbReference>
<dbReference type="InterPro" id="IPR052350">
    <property type="entry name" value="Metallo-dep_Lactonases"/>
</dbReference>
<keyword evidence="5" id="KW-1185">Reference proteome</keyword>
<accession>A0A0Q3I6L0</accession>
<dbReference type="STRING" id="53254.SAMN05660750_02504"/>
<dbReference type="PANTHER" id="PTHR43569:SF2">
    <property type="entry name" value="AMIDOHYDROLASE-RELATED DOMAIN-CONTAINING PROTEIN"/>
    <property type="match status" value="1"/>
</dbReference>
<dbReference type="SUPFAM" id="SSF51556">
    <property type="entry name" value="Metallo-dependent hydrolases"/>
    <property type="match status" value="1"/>
</dbReference>
<organism evidence="3 5">
    <name type="scientific">Bosea thiooxidans</name>
    <dbReference type="NCBI Taxonomy" id="53254"/>
    <lineage>
        <taxon>Bacteria</taxon>
        <taxon>Pseudomonadati</taxon>
        <taxon>Pseudomonadota</taxon>
        <taxon>Alphaproteobacteria</taxon>
        <taxon>Hyphomicrobiales</taxon>
        <taxon>Boseaceae</taxon>
        <taxon>Bosea</taxon>
    </lineage>
</organism>
<evidence type="ECO:0000313" key="5">
    <source>
        <dbReference type="Proteomes" id="UP000051562"/>
    </source>
</evidence>
<dbReference type="OrthoDB" id="9787654at2"/>
<name>A0A0Q3I6L0_9HYPH</name>
<reference evidence="3 5" key="1">
    <citation type="submission" date="2015-10" db="EMBL/GenBank/DDBJ databases">
        <title>Draft genome of Bosea thiooxidans.</title>
        <authorList>
            <person name="Wang X."/>
        </authorList>
    </citation>
    <scope>NUCLEOTIDE SEQUENCE [LARGE SCALE GENOMIC DNA]</scope>
    <source>
        <strain evidence="3 5">CGMCC 9174</strain>
    </source>
</reference>
<evidence type="ECO:0000313" key="3">
    <source>
        <dbReference type="EMBL" id="KQK30631.1"/>
    </source>
</evidence>
<dbReference type="InterPro" id="IPR032466">
    <property type="entry name" value="Metal_Hydrolase"/>
</dbReference>
<evidence type="ECO:0000259" key="2">
    <source>
        <dbReference type="Pfam" id="PF04909"/>
    </source>
</evidence>
<dbReference type="GO" id="GO:0016787">
    <property type="term" value="F:hydrolase activity"/>
    <property type="evidence" value="ECO:0007669"/>
    <property type="project" value="UniProtKB-KW"/>
</dbReference>
<comment type="similarity">
    <text evidence="1">Belongs to the metallo-dependent hydrolases superfamily.</text>
</comment>
<dbReference type="Pfam" id="PF04909">
    <property type="entry name" value="Amidohydro_2"/>
    <property type="match status" value="1"/>
</dbReference>
<proteinExistence type="inferred from homology"/>
<dbReference type="Gene3D" id="3.20.20.140">
    <property type="entry name" value="Metal-dependent hydrolases"/>
    <property type="match status" value="1"/>
</dbReference>
<dbReference type="EMBL" id="LMAR01000034">
    <property type="protein sequence ID" value="KQK30631.1"/>
    <property type="molecule type" value="Genomic_DNA"/>
</dbReference>
<dbReference type="Proteomes" id="UP000190130">
    <property type="component" value="Unassembled WGS sequence"/>
</dbReference>
<evidence type="ECO:0000313" key="6">
    <source>
        <dbReference type="Proteomes" id="UP000190130"/>
    </source>
</evidence>
<dbReference type="EMBL" id="FUYX01000005">
    <property type="protein sequence ID" value="SKB81065.1"/>
    <property type="molecule type" value="Genomic_DNA"/>
</dbReference>
<sequence length="285" mass="30525">MPSPPRIDSHQHFWRLARGDYGWLTPALKPIHRDFEPADLAPHLAEHGIASTILVQAAPTEAETRFLLDLAATTPFVAGVVGWADFEAPDAPARIAALAADPLLLGLRPMVQDIPDPHWLARPDLAPAFAALKAHGLVFDALVKPPQIPALLALLERETELPVIIDHGAKPDLTNTDLTAWRDGIAALAARPNTACKLSGLVTEAGPGWSDATLEPAVSHLLACFGPQRLLWGSDWPVATLAASYGQWHAAAERLTAALSEPERAAIFGGNAARIYLATRGRRPC</sequence>
<evidence type="ECO:0000313" key="4">
    <source>
        <dbReference type="EMBL" id="SKB81065.1"/>
    </source>
</evidence>
<evidence type="ECO:0000256" key="1">
    <source>
        <dbReference type="ARBA" id="ARBA00038310"/>
    </source>
</evidence>
<gene>
    <name evidence="3" type="ORF">ARD30_04790</name>
    <name evidence="4" type="ORF">SAMN05660750_02504</name>
</gene>
<dbReference type="PANTHER" id="PTHR43569">
    <property type="entry name" value="AMIDOHYDROLASE"/>
    <property type="match status" value="1"/>
</dbReference>
<feature type="domain" description="Amidohydrolase-related" evidence="2">
    <location>
        <begin position="7"/>
        <end position="276"/>
    </location>
</feature>
<dbReference type="RefSeq" id="WP_055728161.1">
    <property type="nucleotide sequence ID" value="NZ_FUYX01000005.1"/>
</dbReference>
<dbReference type="InterPro" id="IPR006680">
    <property type="entry name" value="Amidohydro-rel"/>
</dbReference>
<protein>
    <submittedName>
        <fullName evidence="3">Amidohydrolase</fullName>
    </submittedName>
    <submittedName>
        <fullName evidence="4">L-fuconolactonase</fullName>
    </submittedName>
</protein>
<reference evidence="4 6" key="2">
    <citation type="submission" date="2017-02" db="EMBL/GenBank/DDBJ databases">
        <authorList>
            <person name="Peterson S.W."/>
        </authorList>
    </citation>
    <scope>NUCLEOTIDE SEQUENCE [LARGE SCALE GENOMIC DNA]</scope>
    <source>
        <strain evidence="4 6">DSM 9653</strain>
    </source>
</reference>
<dbReference type="AlphaFoldDB" id="A0A0Q3I6L0"/>